<evidence type="ECO:0000313" key="6">
    <source>
        <dbReference type="Proteomes" id="UP001477672"/>
    </source>
</evidence>
<evidence type="ECO:0000259" key="4">
    <source>
        <dbReference type="PROSITE" id="PS01124"/>
    </source>
</evidence>
<comment type="caution">
    <text evidence="5">The sequence shown here is derived from an EMBL/GenBank/DDBJ whole genome shotgun (WGS) entry which is preliminary data.</text>
</comment>
<dbReference type="EMBL" id="JBBMFA010000044">
    <property type="protein sequence ID" value="MEQ2519233.1"/>
    <property type="molecule type" value="Genomic_DNA"/>
</dbReference>
<dbReference type="InterPro" id="IPR018060">
    <property type="entry name" value="HTH_AraC"/>
</dbReference>
<dbReference type="SMART" id="SM00342">
    <property type="entry name" value="HTH_ARAC"/>
    <property type="match status" value="1"/>
</dbReference>
<evidence type="ECO:0000256" key="2">
    <source>
        <dbReference type="ARBA" id="ARBA00023125"/>
    </source>
</evidence>
<keyword evidence="6" id="KW-1185">Reference proteome</keyword>
<dbReference type="PROSITE" id="PS01124">
    <property type="entry name" value="HTH_ARAC_FAMILY_2"/>
    <property type="match status" value="1"/>
</dbReference>
<keyword evidence="1" id="KW-0805">Transcription regulation</keyword>
<dbReference type="PROSITE" id="PS00041">
    <property type="entry name" value="HTH_ARAC_FAMILY_1"/>
    <property type="match status" value="1"/>
</dbReference>
<dbReference type="InterPro" id="IPR050204">
    <property type="entry name" value="AraC_XylS_family_regulators"/>
</dbReference>
<gene>
    <name evidence="5" type="ORF">WMO24_02090</name>
</gene>
<evidence type="ECO:0000313" key="5">
    <source>
        <dbReference type="EMBL" id="MEQ2519233.1"/>
    </source>
</evidence>
<proteinExistence type="predicted"/>
<dbReference type="SUPFAM" id="SSF46689">
    <property type="entry name" value="Homeodomain-like"/>
    <property type="match status" value="2"/>
</dbReference>
<sequence length="262" mass="27295">MEFCREIDAPAPVILDEAACVLVLASSGRAAAVPANSTAEALWLEAGSLLVCRGAMEITPASDCHLLVIGFSGEAARQAGDKLTEPLLSDCSACPLAAQEMSALAAAVSRGESELLPALAFRALCSVARADEAPESPGLPPLVAQAVLAIRQNYAGLYGVDELARQLGVSKSHLVRVFTAQMGIGPGQYLIQTRLDAAKVLLAQRDYSLDVIASLCGFSGANYLCKVFKKHTGQTPGTFRALHAGAAPSPARLSELESALYT</sequence>
<feature type="domain" description="HTH araC/xylS-type" evidence="4">
    <location>
        <begin position="144"/>
        <end position="242"/>
    </location>
</feature>
<dbReference type="Pfam" id="PF12833">
    <property type="entry name" value="HTH_18"/>
    <property type="match status" value="1"/>
</dbReference>
<dbReference type="PANTHER" id="PTHR46796">
    <property type="entry name" value="HTH-TYPE TRANSCRIPTIONAL ACTIVATOR RHAS-RELATED"/>
    <property type="match status" value="1"/>
</dbReference>
<dbReference type="InterPro" id="IPR018062">
    <property type="entry name" value="HTH_AraC-typ_CS"/>
</dbReference>
<evidence type="ECO:0000256" key="3">
    <source>
        <dbReference type="ARBA" id="ARBA00023163"/>
    </source>
</evidence>
<name>A0ABV1GBX5_9FIRM</name>
<protein>
    <submittedName>
        <fullName evidence="5">AraC family transcriptional regulator</fullName>
    </submittedName>
</protein>
<reference evidence="5 6" key="1">
    <citation type="submission" date="2024-03" db="EMBL/GenBank/DDBJ databases">
        <title>Human intestinal bacterial collection.</title>
        <authorList>
            <person name="Pauvert C."/>
            <person name="Hitch T.C.A."/>
            <person name="Clavel T."/>
        </authorList>
    </citation>
    <scope>NUCLEOTIDE SEQUENCE [LARGE SCALE GENOMIC DNA]</scope>
    <source>
        <strain evidence="5 6">CLA-JM-H11</strain>
    </source>
</reference>
<keyword evidence="3" id="KW-0804">Transcription</keyword>
<dbReference type="RefSeq" id="WP_349214565.1">
    <property type="nucleotide sequence ID" value="NZ_JBBMFA010000044.1"/>
</dbReference>
<evidence type="ECO:0000256" key="1">
    <source>
        <dbReference type="ARBA" id="ARBA00023015"/>
    </source>
</evidence>
<organism evidence="5 6">
    <name type="scientific">Ruthenibacterium intestinale</name>
    <dbReference type="NCBI Taxonomy" id="3133163"/>
    <lineage>
        <taxon>Bacteria</taxon>
        <taxon>Bacillati</taxon>
        <taxon>Bacillota</taxon>
        <taxon>Clostridia</taxon>
        <taxon>Eubacteriales</taxon>
        <taxon>Oscillospiraceae</taxon>
        <taxon>Ruthenibacterium</taxon>
    </lineage>
</organism>
<dbReference type="Gene3D" id="1.10.10.60">
    <property type="entry name" value="Homeodomain-like"/>
    <property type="match status" value="2"/>
</dbReference>
<dbReference type="Proteomes" id="UP001477672">
    <property type="component" value="Unassembled WGS sequence"/>
</dbReference>
<accession>A0ABV1GBX5</accession>
<dbReference type="InterPro" id="IPR009057">
    <property type="entry name" value="Homeodomain-like_sf"/>
</dbReference>
<keyword evidence="2" id="KW-0238">DNA-binding</keyword>